<dbReference type="PANTHER" id="PTHR48105">
    <property type="entry name" value="THIOREDOXIN REDUCTASE 1-RELATED-RELATED"/>
    <property type="match status" value="1"/>
</dbReference>
<sequence length="327" mass="35555">MPELKKELYDVTIMGSGPAGLTAAIYTARANLEPVLFEGPQPGGQLTITTDVENFPGFPEGVMGPELMERMRSQAMRFGLENHIALITDVDTSKRPFKVTLDDGTVFHTRTMIISSGASARLLGLESESELMGYGVSTCATCDGYFFRDQEIVVVGGGDSACEEANFLTKFASKVTLVHRRDELRASKIMQDRVLANPKVEMLWNSEVQDVMGTRESGVTGIKVYNNQTEEVSELACTGVFVAIGHTPNTAVFKGQLKTNESGYILTEDGSTATSVPGIFACGDVQDFTYRQAITAAGSGCMGAIDAERFLESEHVIEERRTEDWDA</sequence>
<evidence type="ECO:0000313" key="9">
    <source>
        <dbReference type="EMBL" id="TXD43726.1"/>
    </source>
</evidence>
<evidence type="ECO:0000256" key="7">
    <source>
        <dbReference type="RuleBase" id="RU003881"/>
    </source>
</evidence>
<keyword evidence="3 6" id="KW-0560">Oxidoreductase</keyword>
<dbReference type="GO" id="GO:0019430">
    <property type="term" value="P:removal of superoxide radicals"/>
    <property type="evidence" value="ECO:0007669"/>
    <property type="project" value="UniProtKB-UniRule"/>
</dbReference>
<dbReference type="EC" id="1.8.1.9" evidence="6"/>
<evidence type="ECO:0000313" key="10">
    <source>
        <dbReference type="Proteomes" id="UP000321046"/>
    </source>
</evidence>
<comment type="subunit">
    <text evidence="6">Homodimer.</text>
</comment>
<evidence type="ECO:0000259" key="8">
    <source>
        <dbReference type="Pfam" id="PF07992"/>
    </source>
</evidence>
<reference evidence="9 10" key="1">
    <citation type="submission" date="2019-08" db="EMBL/GenBank/DDBJ databases">
        <title>Bradymonadales sp. TMQ2.</title>
        <authorList>
            <person name="Liang Q."/>
        </authorList>
    </citation>
    <scope>NUCLEOTIDE SEQUENCE [LARGE SCALE GENOMIC DNA]</scope>
    <source>
        <strain evidence="9 10">TMQ2</strain>
    </source>
</reference>
<keyword evidence="7" id="KW-0521">NADP</keyword>
<keyword evidence="5 6" id="KW-0676">Redox-active center</keyword>
<comment type="caution">
    <text evidence="9">The sequence shown here is derived from an EMBL/GenBank/DDBJ whole genome shotgun (WGS) entry which is preliminary data.</text>
</comment>
<evidence type="ECO:0000256" key="3">
    <source>
        <dbReference type="ARBA" id="ARBA00023002"/>
    </source>
</evidence>
<dbReference type="InterPro" id="IPR005982">
    <property type="entry name" value="Thioredox_Rdtase"/>
</dbReference>
<dbReference type="Proteomes" id="UP000321046">
    <property type="component" value="Unassembled WGS sequence"/>
</dbReference>
<accession>A0A5C6XFH1</accession>
<comment type="cofactor">
    <cofactor evidence="7">
        <name>FAD</name>
        <dbReference type="ChEBI" id="CHEBI:57692"/>
    </cofactor>
    <text evidence="7">Binds 1 FAD per subunit.</text>
</comment>
<keyword evidence="2 6" id="KW-0274">FAD</keyword>
<dbReference type="PRINTS" id="PR00469">
    <property type="entry name" value="PNDRDTASEII"/>
</dbReference>
<name>A0A5C6XFH1_9DELT</name>
<dbReference type="PROSITE" id="PS00573">
    <property type="entry name" value="PYRIDINE_REDOX_2"/>
    <property type="match status" value="1"/>
</dbReference>
<dbReference type="AlphaFoldDB" id="A0A5C6XFH1"/>
<evidence type="ECO:0000256" key="6">
    <source>
        <dbReference type="RuleBase" id="RU003880"/>
    </source>
</evidence>
<dbReference type="InterPro" id="IPR008255">
    <property type="entry name" value="Pyr_nucl-diS_OxRdtase_2_AS"/>
</dbReference>
<organism evidence="9 10">
    <name type="scientific">Lujinxingia vulgaris</name>
    <dbReference type="NCBI Taxonomy" id="2600176"/>
    <lineage>
        <taxon>Bacteria</taxon>
        <taxon>Deltaproteobacteria</taxon>
        <taxon>Bradymonadales</taxon>
        <taxon>Lujinxingiaceae</taxon>
        <taxon>Lujinxingia</taxon>
    </lineage>
</organism>
<dbReference type="GO" id="GO:0004791">
    <property type="term" value="F:thioredoxin-disulfide reductase (NADPH) activity"/>
    <property type="evidence" value="ECO:0007669"/>
    <property type="project" value="UniProtKB-UniRule"/>
</dbReference>
<evidence type="ECO:0000256" key="5">
    <source>
        <dbReference type="ARBA" id="ARBA00023284"/>
    </source>
</evidence>
<dbReference type="InterPro" id="IPR023753">
    <property type="entry name" value="FAD/NAD-binding_dom"/>
</dbReference>
<dbReference type="OrthoDB" id="9806179at2"/>
<dbReference type="InterPro" id="IPR050097">
    <property type="entry name" value="Ferredoxin-NADP_redctase_2"/>
</dbReference>
<dbReference type="SUPFAM" id="SSF51905">
    <property type="entry name" value="FAD/NAD(P)-binding domain"/>
    <property type="match status" value="1"/>
</dbReference>
<comment type="catalytic activity">
    <reaction evidence="6">
        <text>[thioredoxin]-dithiol + NADP(+) = [thioredoxin]-disulfide + NADPH + H(+)</text>
        <dbReference type="Rhea" id="RHEA:20345"/>
        <dbReference type="Rhea" id="RHEA-COMP:10698"/>
        <dbReference type="Rhea" id="RHEA-COMP:10700"/>
        <dbReference type="ChEBI" id="CHEBI:15378"/>
        <dbReference type="ChEBI" id="CHEBI:29950"/>
        <dbReference type="ChEBI" id="CHEBI:50058"/>
        <dbReference type="ChEBI" id="CHEBI:57783"/>
        <dbReference type="ChEBI" id="CHEBI:58349"/>
        <dbReference type="EC" id="1.8.1.9"/>
    </reaction>
</comment>
<gene>
    <name evidence="9" type="primary">trxB</name>
    <name evidence="9" type="ORF">FRC96_00975</name>
</gene>
<keyword evidence="1 6" id="KW-0285">Flavoprotein</keyword>
<evidence type="ECO:0000256" key="2">
    <source>
        <dbReference type="ARBA" id="ARBA00022827"/>
    </source>
</evidence>
<feature type="domain" description="FAD/NAD(P)-binding" evidence="8">
    <location>
        <begin position="9"/>
        <end position="300"/>
    </location>
</feature>
<dbReference type="GO" id="GO:0005737">
    <property type="term" value="C:cytoplasm"/>
    <property type="evidence" value="ECO:0007669"/>
    <property type="project" value="InterPro"/>
</dbReference>
<dbReference type="Gene3D" id="3.50.50.60">
    <property type="entry name" value="FAD/NAD(P)-binding domain"/>
    <property type="match status" value="2"/>
</dbReference>
<evidence type="ECO:0000256" key="4">
    <source>
        <dbReference type="ARBA" id="ARBA00023157"/>
    </source>
</evidence>
<dbReference type="EMBL" id="VOSL01000006">
    <property type="protein sequence ID" value="TXD43726.1"/>
    <property type="molecule type" value="Genomic_DNA"/>
</dbReference>
<evidence type="ECO:0000256" key="1">
    <source>
        <dbReference type="ARBA" id="ARBA00022630"/>
    </source>
</evidence>
<protein>
    <recommendedName>
        <fullName evidence="6">Thioredoxin reductase</fullName>
        <ecNumber evidence="6">1.8.1.9</ecNumber>
    </recommendedName>
</protein>
<dbReference type="NCBIfam" id="TIGR01292">
    <property type="entry name" value="TRX_reduct"/>
    <property type="match status" value="1"/>
</dbReference>
<dbReference type="Pfam" id="PF07992">
    <property type="entry name" value="Pyr_redox_2"/>
    <property type="match status" value="1"/>
</dbReference>
<comment type="similarity">
    <text evidence="6">Belongs to the class-II pyridine nucleotide-disulfide oxidoreductase family.</text>
</comment>
<dbReference type="PRINTS" id="PR00368">
    <property type="entry name" value="FADPNR"/>
</dbReference>
<dbReference type="InterPro" id="IPR036188">
    <property type="entry name" value="FAD/NAD-bd_sf"/>
</dbReference>
<proteinExistence type="inferred from homology"/>
<dbReference type="RefSeq" id="WP_146972177.1">
    <property type="nucleotide sequence ID" value="NZ_VOSL01000006.1"/>
</dbReference>
<keyword evidence="4" id="KW-1015">Disulfide bond</keyword>